<reference evidence="6" key="1">
    <citation type="submission" date="2018-05" db="EMBL/GenBank/DDBJ databases">
        <title>Complete Genome Sequence of Methylobacterium sp. 17SD2-17.</title>
        <authorList>
            <person name="Srinivasan S."/>
        </authorList>
    </citation>
    <scope>NUCLEOTIDE SEQUENCE [LARGE SCALE GENOMIC DNA]</scope>
    <source>
        <strain evidence="6">17SD2-17</strain>
    </source>
</reference>
<feature type="modified residue" description="4-aspartylphosphate" evidence="1">
    <location>
        <position position="53"/>
    </location>
</feature>
<dbReference type="OrthoDB" id="315417at2"/>
<dbReference type="SUPFAM" id="SSF52172">
    <property type="entry name" value="CheY-like"/>
    <property type="match status" value="1"/>
</dbReference>
<feature type="domain" description="Guanylate cyclase" evidence="4">
    <location>
        <begin position="197"/>
        <end position="328"/>
    </location>
</feature>
<dbReference type="GO" id="GO:0000160">
    <property type="term" value="P:phosphorelay signal transduction system"/>
    <property type="evidence" value="ECO:0007669"/>
    <property type="project" value="InterPro"/>
</dbReference>
<dbReference type="SMART" id="SM00448">
    <property type="entry name" value="REC"/>
    <property type="match status" value="1"/>
</dbReference>
<organism evidence="5 6">
    <name type="scientific">Methylobacterium durans</name>
    <dbReference type="NCBI Taxonomy" id="2202825"/>
    <lineage>
        <taxon>Bacteria</taxon>
        <taxon>Pseudomonadati</taxon>
        <taxon>Pseudomonadota</taxon>
        <taxon>Alphaproteobacteria</taxon>
        <taxon>Hyphomicrobiales</taxon>
        <taxon>Methylobacteriaceae</taxon>
        <taxon>Methylobacterium</taxon>
    </lineage>
</organism>
<evidence type="ECO:0000259" key="3">
    <source>
        <dbReference type="PROSITE" id="PS50110"/>
    </source>
</evidence>
<gene>
    <name evidence="5" type="ORF">DK389_24730</name>
</gene>
<dbReference type="Pfam" id="PF00072">
    <property type="entry name" value="Response_reg"/>
    <property type="match status" value="1"/>
</dbReference>
<dbReference type="SMART" id="SM00044">
    <property type="entry name" value="CYCc"/>
    <property type="match status" value="1"/>
</dbReference>
<dbReference type="GO" id="GO:0006171">
    <property type="term" value="P:cAMP biosynthetic process"/>
    <property type="evidence" value="ECO:0007669"/>
    <property type="project" value="TreeGrafter"/>
</dbReference>
<dbReference type="InterPro" id="IPR050697">
    <property type="entry name" value="Adenylyl/Guanylyl_Cyclase_3/4"/>
</dbReference>
<dbReference type="Proteomes" id="UP000245926">
    <property type="component" value="Chromosome"/>
</dbReference>
<dbReference type="PANTHER" id="PTHR43081:SF20">
    <property type="entry name" value="TWO-COMPONENT RESPONSE REGULATOR"/>
    <property type="match status" value="1"/>
</dbReference>
<dbReference type="KEGG" id="mets:DK389_24730"/>
<dbReference type="InterPro" id="IPR001789">
    <property type="entry name" value="Sig_transdc_resp-reg_receiver"/>
</dbReference>
<sequence length="396" mass="43125">MSARILAVDDAPENLEILRIRLEAAGYEVVTAEDGEAGLARARETAPDLILLDVMMPKLSGIDVLRILKEDPGLRFVPVILLTARAETRDVVAGLDAGGDDYLAKPYEHAALMARVRAMLRLKALTDTVRRQAEELEAQRAALARSNADLETRIAEQVAEIERIGRLRRFLSPQIADLVAASGSEGTLLETHRREITVVFCDLRGFTAFTDTAAPEDALEVLRAYQSVVGACIVRHEGTLEHFAGDGIMVYFNDPVPCPDHPRRALRMALDLRETLGRLSEAWQRRGYEIGFGIGIATGYATLGQFGFEGRREYGALGSVTNLASRLCDEALPGQILLSQRLQSLTESFAETERLGPLPLKGFNRPMTTFGLIGWLAGAETGAEEGAGERGGEDPA</sequence>
<dbReference type="InterPro" id="IPR011006">
    <property type="entry name" value="CheY-like_superfamily"/>
</dbReference>
<evidence type="ECO:0000313" key="6">
    <source>
        <dbReference type="Proteomes" id="UP000245926"/>
    </source>
</evidence>
<dbReference type="Gene3D" id="3.30.70.1230">
    <property type="entry name" value="Nucleotide cyclase"/>
    <property type="match status" value="1"/>
</dbReference>
<protein>
    <submittedName>
        <fullName evidence="5">Adenylate/guanylate cyclase domain-containing response regulator</fullName>
    </submittedName>
</protein>
<dbReference type="EMBL" id="CP029550">
    <property type="protein sequence ID" value="AWN43111.1"/>
    <property type="molecule type" value="Genomic_DNA"/>
</dbReference>
<dbReference type="PROSITE" id="PS50125">
    <property type="entry name" value="GUANYLATE_CYCLASE_2"/>
    <property type="match status" value="1"/>
</dbReference>
<feature type="domain" description="Response regulatory" evidence="3">
    <location>
        <begin position="4"/>
        <end position="120"/>
    </location>
</feature>
<proteinExistence type="predicted"/>
<keyword evidence="2" id="KW-0175">Coiled coil</keyword>
<dbReference type="InterPro" id="IPR001054">
    <property type="entry name" value="A/G_cyclase"/>
</dbReference>
<accession>A0A2U8WBY3</accession>
<evidence type="ECO:0000256" key="1">
    <source>
        <dbReference type="PROSITE-ProRule" id="PRU00169"/>
    </source>
</evidence>
<evidence type="ECO:0000259" key="4">
    <source>
        <dbReference type="PROSITE" id="PS50125"/>
    </source>
</evidence>
<dbReference type="Pfam" id="PF00211">
    <property type="entry name" value="Guanylate_cyc"/>
    <property type="match status" value="1"/>
</dbReference>
<dbReference type="SUPFAM" id="SSF55073">
    <property type="entry name" value="Nucleotide cyclase"/>
    <property type="match status" value="1"/>
</dbReference>
<evidence type="ECO:0000256" key="2">
    <source>
        <dbReference type="SAM" id="Coils"/>
    </source>
</evidence>
<feature type="coiled-coil region" evidence="2">
    <location>
        <begin position="119"/>
        <end position="153"/>
    </location>
</feature>
<keyword evidence="1" id="KW-0597">Phosphoprotein</keyword>
<dbReference type="GO" id="GO:0004016">
    <property type="term" value="F:adenylate cyclase activity"/>
    <property type="evidence" value="ECO:0007669"/>
    <property type="project" value="UniProtKB-ARBA"/>
</dbReference>
<name>A0A2U8WBY3_9HYPH</name>
<dbReference type="AlphaFoldDB" id="A0A2U8WBY3"/>
<dbReference type="Gene3D" id="3.40.50.2300">
    <property type="match status" value="1"/>
</dbReference>
<evidence type="ECO:0000313" key="5">
    <source>
        <dbReference type="EMBL" id="AWN43111.1"/>
    </source>
</evidence>
<dbReference type="RefSeq" id="WP_109893596.1">
    <property type="nucleotide sequence ID" value="NZ_CP029550.1"/>
</dbReference>
<dbReference type="PANTHER" id="PTHR43081">
    <property type="entry name" value="ADENYLATE CYCLASE, TERMINAL-DIFFERENTIATION SPECIFIC-RELATED"/>
    <property type="match status" value="1"/>
</dbReference>
<dbReference type="CDD" id="cd07302">
    <property type="entry name" value="CHD"/>
    <property type="match status" value="1"/>
</dbReference>
<dbReference type="InterPro" id="IPR029787">
    <property type="entry name" value="Nucleotide_cyclase"/>
</dbReference>
<keyword evidence="6" id="KW-1185">Reference proteome</keyword>
<dbReference type="PROSITE" id="PS50110">
    <property type="entry name" value="RESPONSE_REGULATORY"/>
    <property type="match status" value="1"/>
</dbReference>